<dbReference type="GO" id="GO:0042274">
    <property type="term" value="P:ribosomal small subunit biogenesis"/>
    <property type="evidence" value="ECO:0007669"/>
    <property type="project" value="TreeGrafter"/>
</dbReference>
<comment type="caution">
    <text evidence="12">The sequence shown here is derived from an EMBL/GenBank/DDBJ whole genome shotgun (WGS) entry which is preliminary data.</text>
</comment>
<dbReference type="PANTHER" id="PTHR11831">
    <property type="entry name" value="30S 40S RIBOSOMAL PROTEIN"/>
    <property type="match status" value="1"/>
</dbReference>
<comment type="function">
    <text evidence="7">One of the primary rRNA binding proteins, it binds directly to 16S rRNA where it nucleates assembly of the body of the 30S subunit.</text>
</comment>
<dbReference type="NCBIfam" id="NF003717">
    <property type="entry name" value="PRK05327.1"/>
    <property type="match status" value="1"/>
</dbReference>
<keyword evidence="3 7" id="KW-0694">RNA-binding</keyword>
<evidence type="ECO:0000256" key="6">
    <source>
        <dbReference type="ARBA" id="ARBA00035254"/>
    </source>
</evidence>
<dbReference type="GO" id="GO:0015935">
    <property type="term" value="C:small ribosomal subunit"/>
    <property type="evidence" value="ECO:0007669"/>
    <property type="project" value="InterPro"/>
</dbReference>
<evidence type="ECO:0000256" key="9">
    <source>
        <dbReference type="SAM" id="MobiDB-lite"/>
    </source>
</evidence>
<dbReference type="PROSITE" id="PS50889">
    <property type="entry name" value="S4"/>
    <property type="match status" value="1"/>
</dbReference>
<feature type="domain" description="Small ribosomal subunit protein uS4 N-terminal" evidence="11">
    <location>
        <begin position="3"/>
        <end position="94"/>
    </location>
</feature>
<dbReference type="InterPro" id="IPR018079">
    <property type="entry name" value="Ribosomal_uS4_CS"/>
</dbReference>
<evidence type="ECO:0000256" key="1">
    <source>
        <dbReference type="ARBA" id="ARBA00007465"/>
    </source>
</evidence>
<keyword evidence="5 7" id="KW-0687">Ribonucleoprotein</keyword>
<dbReference type="SMART" id="SM00363">
    <property type="entry name" value="S4"/>
    <property type="match status" value="1"/>
</dbReference>
<keyword evidence="4 7" id="KW-0689">Ribosomal protein</keyword>
<comment type="similarity">
    <text evidence="1 7 8">Belongs to the universal ribosomal protein uS4 family.</text>
</comment>
<evidence type="ECO:0000256" key="4">
    <source>
        <dbReference type="ARBA" id="ARBA00022980"/>
    </source>
</evidence>
<accession>A0A2M6WJQ5</accession>
<evidence type="ECO:0000256" key="2">
    <source>
        <dbReference type="ARBA" id="ARBA00022730"/>
    </source>
</evidence>
<dbReference type="GO" id="GO:0006412">
    <property type="term" value="P:translation"/>
    <property type="evidence" value="ECO:0007669"/>
    <property type="project" value="UniProtKB-UniRule"/>
</dbReference>
<sequence length="206" mass="24007">MFNTKAKKERALQTPLFLKPFRSASPKSAVSRRAKRPGQHGARRRRLTEHAEQLEEKQKFRFTYGLKEKQMRKLFKKASHDPERTGEVFKKLLEKRLDNVVYRMGFAPSRSVARQLVSHGHILVNGKKIKSSSYEVKMKDLISIRPGSRDKKIFENLLEKMKEYNTPTWLKVDPIKLEGSITGEPNDLDISFEISKVVDYYSKIIK</sequence>
<evidence type="ECO:0000256" key="7">
    <source>
        <dbReference type="HAMAP-Rule" id="MF_01306"/>
    </source>
</evidence>
<dbReference type="InterPro" id="IPR002942">
    <property type="entry name" value="S4_RNA-bd"/>
</dbReference>
<dbReference type="InterPro" id="IPR036986">
    <property type="entry name" value="S4_RNA-bd_sf"/>
</dbReference>
<dbReference type="CDD" id="cd00165">
    <property type="entry name" value="S4"/>
    <property type="match status" value="1"/>
</dbReference>
<dbReference type="Pfam" id="PF00163">
    <property type="entry name" value="Ribosomal_S4"/>
    <property type="match status" value="1"/>
</dbReference>
<protein>
    <recommendedName>
        <fullName evidence="6 7">Small ribosomal subunit protein uS4</fullName>
    </recommendedName>
</protein>
<evidence type="ECO:0000256" key="5">
    <source>
        <dbReference type="ARBA" id="ARBA00023274"/>
    </source>
</evidence>
<evidence type="ECO:0000313" key="12">
    <source>
        <dbReference type="EMBL" id="PIT92974.1"/>
    </source>
</evidence>
<dbReference type="GO" id="GO:0003735">
    <property type="term" value="F:structural constituent of ribosome"/>
    <property type="evidence" value="ECO:0007669"/>
    <property type="project" value="InterPro"/>
</dbReference>
<comment type="function">
    <text evidence="7">With S5 and S12 plays an important role in translational accuracy.</text>
</comment>
<organism evidence="12 13">
    <name type="scientific">Candidatus Harrisonbacteria bacterium CG10_big_fil_rev_8_21_14_0_10_38_8</name>
    <dbReference type="NCBI Taxonomy" id="1974582"/>
    <lineage>
        <taxon>Bacteria</taxon>
        <taxon>Candidatus Harrisoniibacteriota</taxon>
    </lineage>
</organism>
<evidence type="ECO:0000256" key="8">
    <source>
        <dbReference type="RuleBase" id="RU003699"/>
    </source>
</evidence>
<dbReference type="Pfam" id="PF01479">
    <property type="entry name" value="S4"/>
    <property type="match status" value="1"/>
</dbReference>
<dbReference type="InterPro" id="IPR022801">
    <property type="entry name" value="Ribosomal_uS4"/>
</dbReference>
<comment type="subunit">
    <text evidence="7">Part of the 30S ribosomal subunit. Contacts protein S5. The interaction surface between S4 and S5 is involved in control of translational fidelity.</text>
</comment>
<evidence type="ECO:0000259" key="11">
    <source>
        <dbReference type="SMART" id="SM01390"/>
    </source>
</evidence>
<reference evidence="13" key="1">
    <citation type="submission" date="2017-09" db="EMBL/GenBank/DDBJ databases">
        <title>Depth-based differentiation of microbial function through sediment-hosted aquifers and enrichment of novel symbionts in the deep terrestrial subsurface.</title>
        <authorList>
            <person name="Probst A.J."/>
            <person name="Ladd B."/>
            <person name="Jarett J.K."/>
            <person name="Geller-Mcgrath D.E."/>
            <person name="Sieber C.M.K."/>
            <person name="Emerson J.B."/>
            <person name="Anantharaman K."/>
            <person name="Thomas B.C."/>
            <person name="Malmstrom R."/>
            <person name="Stieglmeier M."/>
            <person name="Klingl A."/>
            <person name="Woyke T."/>
            <person name="Ryan C.M."/>
            <person name="Banfield J.F."/>
        </authorList>
    </citation>
    <scope>NUCLEOTIDE SEQUENCE [LARGE SCALE GENOMIC DNA]</scope>
</reference>
<feature type="region of interest" description="Disordered" evidence="9">
    <location>
        <begin position="1"/>
        <end position="49"/>
    </location>
</feature>
<dbReference type="Gene3D" id="1.10.1050.10">
    <property type="entry name" value="Ribosomal Protein S4 Delta 41, Chain A, domain 1"/>
    <property type="match status" value="1"/>
</dbReference>
<dbReference type="FunFam" id="3.10.290.10:FF:000001">
    <property type="entry name" value="30S ribosomal protein S4"/>
    <property type="match status" value="1"/>
</dbReference>
<keyword evidence="2 7" id="KW-0699">rRNA-binding</keyword>
<dbReference type="InterPro" id="IPR001912">
    <property type="entry name" value="Ribosomal_uS4_N"/>
</dbReference>
<dbReference type="Gene3D" id="3.10.290.10">
    <property type="entry name" value="RNA-binding S4 domain"/>
    <property type="match status" value="1"/>
</dbReference>
<gene>
    <name evidence="7" type="primary">rpsD</name>
    <name evidence="12" type="ORF">COU06_02495</name>
</gene>
<feature type="compositionally biased region" description="Basic residues" evidence="9">
    <location>
        <begin position="30"/>
        <end position="47"/>
    </location>
</feature>
<dbReference type="NCBIfam" id="TIGR01017">
    <property type="entry name" value="rpsD_bact"/>
    <property type="match status" value="1"/>
</dbReference>
<feature type="domain" description="RNA-binding S4" evidence="10">
    <location>
        <begin position="95"/>
        <end position="159"/>
    </location>
</feature>
<evidence type="ECO:0000256" key="3">
    <source>
        <dbReference type="ARBA" id="ARBA00022884"/>
    </source>
</evidence>
<dbReference type="SUPFAM" id="SSF55174">
    <property type="entry name" value="Alpha-L RNA-binding motif"/>
    <property type="match status" value="1"/>
</dbReference>
<dbReference type="HAMAP" id="MF_01306_B">
    <property type="entry name" value="Ribosomal_uS4_B"/>
    <property type="match status" value="1"/>
</dbReference>
<name>A0A2M6WJQ5_9BACT</name>
<dbReference type="GO" id="GO:0019843">
    <property type="term" value="F:rRNA binding"/>
    <property type="evidence" value="ECO:0007669"/>
    <property type="project" value="UniProtKB-UniRule"/>
</dbReference>
<dbReference type="PROSITE" id="PS00632">
    <property type="entry name" value="RIBOSOMAL_S4"/>
    <property type="match status" value="1"/>
</dbReference>
<dbReference type="SMART" id="SM01390">
    <property type="entry name" value="Ribosomal_S4"/>
    <property type="match status" value="1"/>
</dbReference>
<proteinExistence type="inferred from homology"/>
<evidence type="ECO:0000259" key="10">
    <source>
        <dbReference type="SMART" id="SM00363"/>
    </source>
</evidence>
<dbReference type="EMBL" id="PFAY01000023">
    <property type="protein sequence ID" value="PIT92974.1"/>
    <property type="molecule type" value="Genomic_DNA"/>
</dbReference>
<dbReference type="InterPro" id="IPR005709">
    <property type="entry name" value="Ribosomal_uS4_bac-type"/>
</dbReference>
<dbReference type="PANTHER" id="PTHR11831:SF4">
    <property type="entry name" value="SMALL RIBOSOMAL SUBUNIT PROTEIN US4M"/>
    <property type="match status" value="1"/>
</dbReference>
<dbReference type="AlphaFoldDB" id="A0A2M6WJQ5"/>
<dbReference type="Proteomes" id="UP000229112">
    <property type="component" value="Unassembled WGS sequence"/>
</dbReference>
<evidence type="ECO:0000313" key="13">
    <source>
        <dbReference type="Proteomes" id="UP000229112"/>
    </source>
</evidence>